<protein>
    <submittedName>
        <fullName evidence="1">Uncharacterized protein</fullName>
    </submittedName>
</protein>
<evidence type="ECO:0000313" key="1">
    <source>
        <dbReference type="EMBL" id="RCU42747.1"/>
    </source>
</evidence>
<accession>A0A368MWV9</accession>
<gene>
    <name evidence="1" type="ORF">DQ356_08015</name>
</gene>
<dbReference type="AlphaFoldDB" id="A0A368MWV9"/>
<dbReference type="EMBL" id="QPIE01000005">
    <property type="protein sequence ID" value="RCU42747.1"/>
    <property type="molecule type" value="Genomic_DNA"/>
</dbReference>
<proteinExistence type="predicted"/>
<evidence type="ECO:0000313" key="2">
    <source>
        <dbReference type="Proteomes" id="UP000252172"/>
    </source>
</evidence>
<dbReference type="RefSeq" id="WP_114303959.1">
    <property type="nucleotide sequence ID" value="NZ_QPIE01000005.1"/>
</dbReference>
<comment type="caution">
    <text evidence="1">The sequence shown here is derived from an EMBL/GenBank/DDBJ whole genome shotgun (WGS) entry which is preliminary data.</text>
</comment>
<name>A0A368MWV9_9FLAO</name>
<reference evidence="1 2" key="1">
    <citation type="submission" date="2018-07" db="EMBL/GenBank/DDBJ databases">
        <title>Chryseobacterium lacus sp. nov., isolated from lake water.</title>
        <authorList>
            <person name="Li C.-M."/>
        </authorList>
    </citation>
    <scope>NUCLEOTIDE SEQUENCE [LARGE SCALE GENOMIC DNA]</scope>
    <source>
        <strain evidence="1 2">YLOS41</strain>
    </source>
</reference>
<keyword evidence="2" id="KW-1185">Reference proteome</keyword>
<sequence>MIAVVPNEEVISEQPEKNYIKANDLLFSRKLEKTKNHDHENDRRMGARGNNIKPDFISVLGARIYNGE</sequence>
<organism evidence="1 2">
    <name type="scientific">Chryseobacterium lacus</name>
    <dbReference type="NCBI Taxonomy" id="2058346"/>
    <lineage>
        <taxon>Bacteria</taxon>
        <taxon>Pseudomonadati</taxon>
        <taxon>Bacteroidota</taxon>
        <taxon>Flavobacteriia</taxon>
        <taxon>Flavobacteriales</taxon>
        <taxon>Weeksellaceae</taxon>
        <taxon>Chryseobacterium group</taxon>
        <taxon>Chryseobacterium</taxon>
    </lineage>
</organism>
<dbReference type="Proteomes" id="UP000252172">
    <property type="component" value="Unassembled WGS sequence"/>
</dbReference>